<proteinExistence type="predicted"/>
<evidence type="ECO:0000256" key="6">
    <source>
        <dbReference type="ARBA" id="ARBA00022989"/>
    </source>
</evidence>
<dbReference type="AlphaFoldDB" id="A0A330LQ08"/>
<feature type="transmembrane region" description="Helical" evidence="8">
    <location>
        <begin position="12"/>
        <end position="30"/>
    </location>
</feature>
<dbReference type="EMBL" id="LS483250">
    <property type="protein sequence ID" value="SQD79074.1"/>
    <property type="molecule type" value="Genomic_DNA"/>
</dbReference>
<dbReference type="InterPro" id="IPR026032">
    <property type="entry name" value="HcaT-like"/>
</dbReference>
<feature type="transmembrane region" description="Helical" evidence="8">
    <location>
        <begin position="266"/>
        <end position="283"/>
    </location>
</feature>
<feature type="transmembrane region" description="Helical" evidence="8">
    <location>
        <begin position="42"/>
        <end position="62"/>
    </location>
</feature>
<evidence type="ECO:0000256" key="5">
    <source>
        <dbReference type="ARBA" id="ARBA00022692"/>
    </source>
</evidence>
<feature type="transmembrane region" description="Helical" evidence="8">
    <location>
        <begin position="295"/>
        <end position="312"/>
    </location>
</feature>
<evidence type="ECO:0000256" key="7">
    <source>
        <dbReference type="ARBA" id="ARBA00023136"/>
    </source>
</evidence>
<evidence type="ECO:0000313" key="11">
    <source>
        <dbReference type="Proteomes" id="UP000250163"/>
    </source>
</evidence>
<organism evidence="10 11">
    <name type="scientific">Moritella yayanosii</name>
    <dbReference type="NCBI Taxonomy" id="69539"/>
    <lineage>
        <taxon>Bacteria</taxon>
        <taxon>Pseudomonadati</taxon>
        <taxon>Pseudomonadota</taxon>
        <taxon>Gammaproteobacteria</taxon>
        <taxon>Alteromonadales</taxon>
        <taxon>Moritellaceae</taxon>
        <taxon>Moritella</taxon>
    </lineage>
</organism>
<dbReference type="RefSeq" id="WP_112715537.1">
    <property type="nucleotide sequence ID" value="NZ_LS483250.1"/>
</dbReference>
<keyword evidence="7 8" id="KW-0472">Membrane</keyword>
<feature type="transmembrane region" description="Helical" evidence="8">
    <location>
        <begin position="136"/>
        <end position="153"/>
    </location>
</feature>
<keyword evidence="3" id="KW-1003">Cell membrane</keyword>
<dbReference type="OrthoDB" id="9150135at2"/>
<evidence type="ECO:0000256" key="2">
    <source>
        <dbReference type="ARBA" id="ARBA00022448"/>
    </source>
</evidence>
<dbReference type="KEGG" id="mya:MORIYA_2598"/>
<name>A0A330LQ08_9GAMM</name>
<evidence type="ECO:0000256" key="8">
    <source>
        <dbReference type="SAM" id="Phobius"/>
    </source>
</evidence>
<reference evidence="11" key="1">
    <citation type="submission" date="2018-05" db="EMBL/GenBank/DDBJ databases">
        <authorList>
            <person name="Cea G.-C."/>
            <person name="William W."/>
        </authorList>
    </citation>
    <scope>NUCLEOTIDE SEQUENCE [LARGE SCALE GENOMIC DNA]</scope>
    <source>
        <strain evidence="11">DB21MT 5</strain>
    </source>
</reference>
<keyword evidence="6 8" id="KW-1133">Transmembrane helix</keyword>
<feature type="transmembrane region" description="Helical" evidence="8">
    <location>
        <begin position="159"/>
        <end position="177"/>
    </location>
</feature>
<feature type="transmembrane region" description="Helical" evidence="8">
    <location>
        <begin position="332"/>
        <end position="354"/>
    </location>
</feature>
<evidence type="ECO:0000313" key="10">
    <source>
        <dbReference type="EMBL" id="SQD79074.1"/>
    </source>
</evidence>
<keyword evidence="4" id="KW-0997">Cell inner membrane</keyword>
<dbReference type="NCBIfam" id="NF008346">
    <property type="entry name" value="PRK11128.1"/>
    <property type="match status" value="1"/>
</dbReference>
<dbReference type="NCBIfam" id="NF037955">
    <property type="entry name" value="mfs"/>
    <property type="match status" value="1"/>
</dbReference>
<dbReference type="InterPro" id="IPR024989">
    <property type="entry name" value="MFS_assoc_dom"/>
</dbReference>
<evidence type="ECO:0000259" key="9">
    <source>
        <dbReference type="Pfam" id="PF12832"/>
    </source>
</evidence>
<sequence length="384" mass="42202">MRFALPSSIWMGFYYAFFFGVFGILLPFWALWLKGEGISTEMIGSMLAFALVARSAGALLLTRNLVTTTSLLTRVQRLTLTAMVAFSGFYLIENVYAIFLLVILTNFIFSPLMALGETIGAKLVRYNNMDYGRVRLWGSIGFMLSSALTGFLVEEFDHRIILLSIIIGLGILFLLTITPAKNMPEGGTATSKPSSGILTILKRPAFWPFLAITSLLQGAHAAYYGFGAVYWQDIGISEIYIGYFWSVGVAGEILFLAFGKRIFGNVSIAMMFVIAAAGSVLRWTTLGYAMDVTPIMLSQLLHGVTFGVAHLASMRYMAERVSEEDAVATQAIYAALPFSLAIALLTFVSGLFYPLVKADIFIYMAFAVLPVFLIARSKHIAVIK</sequence>
<evidence type="ECO:0000256" key="1">
    <source>
        <dbReference type="ARBA" id="ARBA00004429"/>
    </source>
</evidence>
<dbReference type="Proteomes" id="UP000250163">
    <property type="component" value="Chromosome MORIYA"/>
</dbReference>
<dbReference type="PANTHER" id="PTHR23522">
    <property type="entry name" value="BLL5896 PROTEIN"/>
    <property type="match status" value="1"/>
</dbReference>
<evidence type="ECO:0000256" key="4">
    <source>
        <dbReference type="ARBA" id="ARBA00022519"/>
    </source>
</evidence>
<keyword evidence="5 8" id="KW-0812">Transmembrane</keyword>
<keyword evidence="2" id="KW-0813">Transport</keyword>
<evidence type="ECO:0000256" key="3">
    <source>
        <dbReference type="ARBA" id="ARBA00022475"/>
    </source>
</evidence>
<keyword evidence="11" id="KW-1185">Reference proteome</keyword>
<dbReference type="InterPro" id="IPR036259">
    <property type="entry name" value="MFS_trans_sf"/>
</dbReference>
<dbReference type="GO" id="GO:0015528">
    <property type="term" value="F:lactose:proton symporter activity"/>
    <property type="evidence" value="ECO:0007669"/>
    <property type="project" value="TreeGrafter"/>
</dbReference>
<feature type="domain" description="Major facilitator superfamily associated" evidence="9">
    <location>
        <begin position="10"/>
        <end position="358"/>
    </location>
</feature>
<dbReference type="Pfam" id="PF12832">
    <property type="entry name" value="MFS_1_like"/>
    <property type="match status" value="1"/>
</dbReference>
<accession>A0A330LQ08</accession>
<gene>
    <name evidence="10" type="ORF">MORIYA_2598</name>
</gene>
<dbReference type="GO" id="GO:0030395">
    <property type="term" value="F:lactose binding"/>
    <property type="evidence" value="ECO:0007669"/>
    <property type="project" value="TreeGrafter"/>
</dbReference>
<feature type="transmembrane region" description="Helical" evidence="8">
    <location>
        <begin position="360"/>
        <end position="377"/>
    </location>
</feature>
<feature type="transmembrane region" description="Helical" evidence="8">
    <location>
        <begin position="239"/>
        <end position="259"/>
    </location>
</feature>
<dbReference type="PANTHER" id="PTHR23522:SF10">
    <property type="entry name" value="3-PHENYLPROPIONIC ACID TRANSPORTER-RELATED"/>
    <property type="match status" value="1"/>
</dbReference>
<protein>
    <submittedName>
        <fullName evidence="10">Putative 3-phenylpropionic acid transporter</fullName>
    </submittedName>
</protein>
<dbReference type="GO" id="GO:0005886">
    <property type="term" value="C:plasma membrane"/>
    <property type="evidence" value="ECO:0007669"/>
    <property type="project" value="UniProtKB-SubCell"/>
</dbReference>
<dbReference type="Gene3D" id="1.20.1250.20">
    <property type="entry name" value="MFS general substrate transporter like domains"/>
    <property type="match status" value="2"/>
</dbReference>
<comment type="subcellular location">
    <subcellularLocation>
        <location evidence="1">Cell inner membrane</location>
        <topology evidence="1">Multi-pass membrane protein</topology>
    </subcellularLocation>
</comment>
<dbReference type="SUPFAM" id="SSF103473">
    <property type="entry name" value="MFS general substrate transporter"/>
    <property type="match status" value="1"/>
</dbReference>
<dbReference type="PIRSF" id="PIRSF004925">
    <property type="entry name" value="HcaT"/>
    <property type="match status" value="1"/>
</dbReference>